<evidence type="ECO:0000313" key="1">
    <source>
        <dbReference type="EMBL" id="CEN50309.1"/>
    </source>
</evidence>
<reference evidence="1 2" key="1">
    <citation type="submission" date="2015-01" db="EMBL/GenBank/DDBJ databases">
        <authorList>
            <person name="Xiang T."/>
            <person name="Song Y."/>
            <person name="Huang L."/>
            <person name="Wang B."/>
            <person name="Wu P."/>
        </authorList>
    </citation>
    <scope>NUCLEOTIDE SEQUENCE [LARGE SCALE GENOMIC DNA]</scope>
    <source>
        <strain evidence="1 2">CcD93</strain>
    </source>
</reference>
<organism evidence="1 2">
    <name type="scientific">Capnocytophaga canis</name>
    <dbReference type="NCBI Taxonomy" id="1848903"/>
    <lineage>
        <taxon>Bacteria</taxon>
        <taxon>Pseudomonadati</taxon>
        <taxon>Bacteroidota</taxon>
        <taxon>Flavobacteriia</taxon>
        <taxon>Flavobacteriales</taxon>
        <taxon>Flavobacteriaceae</taxon>
        <taxon>Capnocytophaga</taxon>
    </lineage>
</organism>
<dbReference type="AlphaFoldDB" id="A0A0B7II94"/>
<dbReference type="Proteomes" id="UP000038200">
    <property type="component" value="Unassembled WGS sequence"/>
</dbReference>
<accession>A0A0B7II94</accession>
<gene>
    <name evidence="1" type="ORF">CCAND93_110028</name>
</gene>
<evidence type="ECO:0000313" key="2">
    <source>
        <dbReference type="Proteomes" id="UP000038200"/>
    </source>
</evidence>
<sequence>MKHLKKSLWGDLKNELLALSKKVFFAAQGVGENKINITRKTSLIFLICKINSFKHFDNLLLRKCTFFVTFSSFICLKSRNQYYRRPYFFYHSRQVSGQ</sequence>
<name>A0A0B7II94_9FLAO</name>
<dbReference type="EMBL" id="CDOL01000013">
    <property type="protein sequence ID" value="CEN50309.1"/>
    <property type="molecule type" value="Genomic_DNA"/>
</dbReference>
<protein>
    <submittedName>
        <fullName evidence="1">Uncharacterized protein</fullName>
    </submittedName>
</protein>
<proteinExistence type="predicted"/>